<keyword evidence="2" id="KW-0472">Membrane</keyword>
<feature type="compositionally biased region" description="Polar residues" evidence="1">
    <location>
        <begin position="295"/>
        <end position="306"/>
    </location>
</feature>
<evidence type="ECO:0000256" key="2">
    <source>
        <dbReference type="SAM" id="Phobius"/>
    </source>
</evidence>
<dbReference type="RefSeq" id="XP_046598108.1">
    <property type="nucleotide sequence ID" value="XM_046742152.1"/>
</dbReference>
<accession>A0ABM3GCV0</accession>
<dbReference type="RefSeq" id="XP_046598107.1">
    <property type="nucleotide sequence ID" value="XM_046742151.1"/>
</dbReference>
<keyword evidence="3" id="KW-1185">Reference proteome</keyword>
<evidence type="ECO:0000313" key="4">
    <source>
        <dbReference type="RefSeq" id="XP_046598106.1"/>
    </source>
</evidence>
<name>A0ABM3GCV0_NEOLC</name>
<keyword evidence="2" id="KW-0812">Transmembrane</keyword>
<protein>
    <submittedName>
        <fullName evidence="4 5">Uncharacterized protein LOC107221720 isoform X1</fullName>
    </submittedName>
</protein>
<evidence type="ECO:0000313" key="3">
    <source>
        <dbReference type="Proteomes" id="UP000829291"/>
    </source>
</evidence>
<feature type="compositionally biased region" description="Low complexity" evidence="1">
    <location>
        <begin position="262"/>
        <end position="281"/>
    </location>
</feature>
<feature type="region of interest" description="Disordered" evidence="1">
    <location>
        <begin position="221"/>
        <end position="306"/>
    </location>
</feature>
<evidence type="ECO:0000313" key="5">
    <source>
        <dbReference type="RefSeq" id="XP_046598107.1"/>
    </source>
</evidence>
<feature type="transmembrane region" description="Helical" evidence="2">
    <location>
        <begin position="99"/>
        <end position="124"/>
    </location>
</feature>
<sequence>MAESNNHHQSHRGMMTVQPTLDEKRAVAARGAAGVLAVGVLALVLQSAAAATPTWGYFSNPDAGSAAENGYFGPWRQCKQLLYGRERCGSAVSRFQPVVAVWVAGLSATGASVLLAIFVVLSVIQLAMASSAKRILMSYSTALIAKVALATLATLLAIVASGLFALQTDDRANSFLITRGEAFYMQLAAIALNFGVLVSAVYEGIYARRGGDPTKLRDVHTSHGNTIDNPGYREAHYPTNGGGISMTDASGKPHPGGAGNGSMASVATSGSAASTSSPLRSSLKKPKPMGIPNPGFSSHSPTLSRNGSQKKLLFGCGAAVTLLYRRQHVRTVLQ</sequence>
<evidence type="ECO:0000256" key="1">
    <source>
        <dbReference type="SAM" id="MobiDB-lite"/>
    </source>
</evidence>
<organism evidence="3 5">
    <name type="scientific">Neodiprion lecontei</name>
    <name type="common">Redheaded pine sawfly</name>
    <dbReference type="NCBI Taxonomy" id="441921"/>
    <lineage>
        <taxon>Eukaryota</taxon>
        <taxon>Metazoa</taxon>
        <taxon>Ecdysozoa</taxon>
        <taxon>Arthropoda</taxon>
        <taxon>Hexapoda</taxon>
        <taxon>Insecta</taxon>
        <taxon>Pterygota</taxon>
        <taxon>Neoptera</taxon>
        <taxon>Endopterygota</taxon>
        <taxon>Hymenoptera</taxon>
        <taxon>Tenthredinoidea</taxon>
        <taxon>Diprionidae</taxon>
        <taxon>Diprioninae</taxon>
        <taxon>Neodiprion</taxon>
    </lineage>
</organism>
<dbReference type="GeneID" id="107221720"/>
<dbReference type="Gene3D" id="1.20.140.150">
    <property type="match status" value="1"/>
</dbReference>
<dbReference type="RefSeq" id="XP_046598106.1">
    <property type="nucleotide sequence ID" value="XM_046742150.1"/>
</dbReference>
<keyword evidence="2" id="KW-1133">Transmembrane helix</keyword>
<evidence type="ECO:0000313" key="6">
    <source>
        <dbReference type="RefSeq" id="XP_046598108.1"/>
    </source>
</evidence>
<reference evidence="4 5" key="1">
    <citation type="submission" date="2025-05" db="UniProtKB">
        <authorList>
            <consortium name="RefSeq"/>
        </authorList>
    </citation>
    <scope>IDENTIFICATION</scope>
    <source>
        <tissue evidence="4 5">Thorax and Abdomen</tissue>
    </source>
</reference>
<dbReference type="Proteomes" id="UP000829291">
    <property type="component" value="Chromosome 5"/>
</dbReference>
<proteinExistence type="predicted"/>
<feature type="transmembrane region" description="Helical" evidence="2">
    <location>
        <begin position="136"/>
        <end position="163"/>
    </location>
</feature>
<feature type="transmembrane region" description="Helical" evidence="2">
    <location>
        <begin position="183"/>
        <end position="207"/>
    </location>
</feature>
<gene>
    <name evidence="4 5 6" type="primary">LOC107221720</name>
</gene>